<feature type="domain" description="Integrase catalytic" evidence="6">
    <location>
        <begin position="748"/>
        <end position="867"/>
    </location>
</feature>
<dbReference type="InterPro" id="IPR001584">
    <property type="entry name" value="Integrase_cat-core"/>
</dbReference>
<dbReference type="InterPro" id="IPR038269">
    <property type="entry name" value="SCAN_sf"/>
</dbReference>
<evidence type="ECO:0000259" key="4">
    <source>
        <dbReference type="PROSITE" id="PS50158"/>
    </source>
</evidence>
<evidence type="ECO:0000259" key="5">
    <source>
        <dbReference type="PROSITE" id="PS50175"/>
    </source>
</evidence>
<keyword evidence="1" id="KW-0863">Zinc-finger</keyword>
<dbReference type="InterPro" id="IPR003309">
    <property type="entry name" value="SCAN_dom"/>
</dbReference>
<dbReference type="Gene3D" id="1.10.340.70">
    <property type="match status" value="1"/>
</dbReference>
<evidence type="ECO:0000313" key="7">
    <source>
        <dbReference type="Proteomes" id="UP000694865"/>
    </source>
</evidence>
<dbReference type="Pfam" id="PF02023">
    <property type="entry name" value="SCAN"/>
    <property type="match status" value="1"/>
</dbReference>
<dbReference type="Pfam" id="PF17921">
    <property type="entry name" value="Integrase_H2C2"/>
    <property type="match status" value="1"/>
</dbReference>
<feature type="region of interest" description="Disordered" evidence="3">
    <location>
        <begin position="320"/>
        <end position="355"/>
    </location>
</feature>
<organism evidence="7 8">
    <name type="scientific">Saccoglossus kowalevskii</name>
    <name type="common">Acorn worm</name>
    <dbReference type="NCBI Taxonomy" id="10224"/>
    <lineage>
        <taxon>Eukaryota</taxon>
        <taxon>Metazoa</taxon>
        <taxon>Hemichordata</taxon>
        <taxon>Enteropneusta</taxon>
        <taxon>Harrimaniidae</taxon>
        <taxon>Saccoglossus</taxon>
    </lineage>
</organism>
<evidence type="ECO:0000256" key="1">
    <source>
        <dbReference type="PROSITE-ProRule" id="PRU00047"/>
    </source>
</evidence>
<dbReference type="SUPFAM" id="SSF53098">
    <property type="entry name" value="Ribonuclease H-like"/>
    <property type="match status" value="1"/>
</dbReference>
<feature type="compositionally biased region" description="Polar residues" evidence="3">
    <location>
        <begin position="341"/>
        <end position="350"/>
    </location>
</feature>
<dbReference type="SUPFAM" id="SSF56672">
    <property type="entry name" value="DNA/RNA polymerases"/>
    <property type="match status" value="1"/>
</dbReference>
<dbReference type="Pfam" id="PF22938">
    <property type="entry name" value="Integrase_p58_C"/>
    <property type="match status" value="1"/>
</dbReference>
<dbReference type="Gene3D" id="3.30.420.10">
    <property type="entry name" value="Ribonuclease H-like superfamily/Ribonuclease H"/>
    <property type="match status" value="1"/>
</dbReference>
<evidence type="ECO:0000313" key="8">
    <source>
        <dbReference type="RefSeq" id="XP_006813838.1"/>
    </source>
</evidence>
<sequence>MTSSVEFNAESFLKSASVCVKDVEALRKDELKALGEYLGIGETLSGMLKSKMVRVLSEHLRLVEEEEEEEEEMSVDSQVLLAKIAWEKEKLERQEREREKERQEREKERNFELEKMRLEQELNKSGPSGSEFGFRYGGGKVQEFDMAREIKLVPRFQEQDVDTYFLSFEKIAKRLAWPERYWTLLLHSVFTGKASEVCSTLDEEQYSDYEFVKAAVQSAYELVPEAYRQRFRHLQHTCGQTFVEFAREKELVFDKWYRSLQAEKDFCSLREVVLLEEFKDSIPLDIKTHLDEHKVKNIRNAAAVADDYELTHKKSVKSYSSRWNNRRSRGANGALDGEASGESTKSQSVTPKPAENKRVWEKPLCYYCKKPGHVRAECFKLKNERQWRKPVAFARVRDPVRKVVGSSAMPGKRCGILDVPEEYKNFVSKGEVSLGKVSDSKPVVILRDTGAAQSLMLAGVLPLDNVNTDASVLVQGIGGGYESVPLYNVKLRSDLVTGDVTVGVVKSLPIEGVTFLLGNDLAGGKVSVLPVVSCKPVVNDKTEELLELYPGIFPACVTRSQTSKERQDELVSEVVKEDSGVWLAETFFGDLKDGSEIKTDFSHSSLVEQQEADCTLKELMASALSENEAENLPKCCYMKDGVLMRKWRPPSSPADEDWTVVHQIVVPHSYQHEILRIAHSIPVAGHLGIRKTDARIMAHFYWPKLHRDVVDYCKTCHTCQVVGKPQPAIKPALCAYPSIWWSHSVSEVVPLKTITAKVVVEALVHFFTRYGLPKEIQSDQGSNFMSGLFQEVMHQLGASQLKSSAYHPQSQGALERYHQTLKNMLGSYCTECPEDWDKGIPLVLFATRDTPSDSTGFSPFELVYGHNVRGPLKLLKEKFLVAEPETNMLDYICKFRERYFKAGEIAAEHLKVSQNVTKKKSDRNAKARQFSPGDKVLVLLPLVGEQLAAKFSGPYEIKKKLSEVNYLISTPDRRKHQRVCHINMIKKYFDCKGEPHKMIGVVGSGNHTFEREDDPDPGEFDMSQLDPQTAVLSNSETLSNLSSLLSYLPESQRESFCELIFEFQHLCSDELGRTTLAWHDVDVGKAIPIKQAPYRLNPVKLAKVRKEVQYMLQHDIIEPSQSSWSSPIVLIPKPDGSLRFCIDSVRIEDCIDKVGKAKYISKVDLLKGYWQVPLTNKAKEISAFVTPDGLFHCKVLPFGMKNAPATFQRLMDRVIQGVPNCVV</sequence>
<keyword evidence="1" id="KW-0862">Zinc</keyword>
<dbReference type="PROSITE" id="PS50158">
    <property type="entry name" value="ZF_CCHC"/>
    <property type="match status" value="1"/>
</dbReference>
<dbReference type="PROSITE" id="PS50175">
    <property type="entry name" value="ASP_PROT_RETROV"/>
    <property type="match status" value="1"/>
</dbReference>
<dbReference type="Pfam" id="PF00078">
    <property type="entry name" value="RVT_1"/>
    <property type="match status" value="1"/>
</dbReference>
<accession>A0ABM0M1E7</accession>
<dbReference type="Gene3D" id="3.30.70.270">
    <property type="match status" value="1"/>
</dbReference>
<dbReference type="Gene3D" id="1.10.4020.10">
    <property type="entry name" value="DNA breaking-rejoining enzymes"/>
    <property type="match status" value="1"/>
</dbReference>
<dbReference type="InterPro" id="IPR043502">
    <property type="entry name" value="DNA/RNA_pol_sf"/>
</dbReference>
<dbReference type="InterPro" id="IPR000477">
    <property type="entry name" value="RT_dom"/>
</dbReference>
<evidence type="ECO:0000256" key="3">
    <source>
        <dbReference type="SAM" id="MobiDB-lite"/>
    </source>
</evidence>
<proteinExistence type="predicted"/>
<evidence type="ECO:0000259" key="6">
    <source>
        <dbReference type="PROSITE" id="PS50994"/>
    </source>
</evidence>
<dbReference type="GeneID" id="100371911"/>
<dbReference type="InterPro" id="IPR036875">
    <property type="entry name" value="Znf_CCHC_sf"/>
</dbReference>
<dbReference type="SUPFAM" id="SSF47353">
    <property type="entry name" value="Retrovirus capsid dimerization domain-like"/>
    <property type="match status" value="1"/>
</dbReference>
<dbReference type="InterPro" id="IPR001995">
    <property type="entry name" value="Peptidase_A2_cat"/>
</dbReference>
<dbReference type="PANTHER" id="PTHR46888">
    <property type="entry name" value="ZINC KNUCKLE DOMAINCONTAINING PROTEIN-RELATED"/>
    <property type="match status" value="1"/>
</dbReference>
<feature type="domain" description="Peptidase A2" evidence="5">
    <location>
        <begin position="443"/>
        <end position="521"/>
    </location>
</feature>
<reference evidence="8" key="1">
    <citation type="submission" date="2025-08" db="UniProtKB">
        <authorList>
            <consortium name="RefSeq"/>
        </authorList>
    </citation>
    <scope>IDENTIFICATION</scope>
    <source>
        <tissue evidence="8">Testes</tissue>
    </source>
</reference>
<dbReference type="SUPFAM" id="SSF57756">
    <property type="entry name" value="Retrovirus zinc finger-like domains"/>
    <property type="match status" value="1"/>
</dbReference>
<dbReference type="InterPro" id="IPR012337">
    <property type="entry name" value="RNaseH-like_sf"/>
</dbReference>
<dbReference type="Gene3D" id="3.10.10.10">
    <property type="entry name" value="HIV Type 1 Reverse Transcriptase, subunit A, domain 1"/>
    <property type="match status" value="1"/>
</dbReference>
<dbReference type="Proteomes" id="UP000694865">
    <property type="component" value="Unplaced"/>
</dbReference>
<feature type="domain" description="CCHC-type" evidence="4">
    <location>
        <begin position="365"/>
        <end position="378"/>
    </location>
</feature>
<dbReference type="InterPro" id="IPR043128">
    <property type="entry name" value="Rev_trsase/Diguanyl_cyclase"/>
</dbReference>
<dbReference type="PANTHER" id="PTHR46888:SF13">
    <property type="entry name" value="RIBONUCLEASE H"/>
    <property type="match status" value="1"/>
</dbReference>
<name>A0ABM0M1E7_SACKO</name>
<dbReference type="RefSeq" id="XP_006813838.1">
    <property type="nucleotide sequence ID" value="XM_006813775.1"/>
</dbReference>
<gene>
    <name evidence="8" type="primary">LOC100371911</name>
</gene>
<dbReference type="PROSITE" id="PS50994">
    <property type="entry name" value="INTEGRASE"/>
    <property type="match status" value="1"/>
</dbReference>
<protein>
    <submittedName>
        <fullName evidence="8">Uncharacterized protein LOC100371911</fullName>
    </submittedName>
</protein>
<keyword evidence="2" id="KW-0175">Coiled coil</keyword>
<dbReference type="CDD" id="cd01647">
    <property type="entry name" value="RT_LTR"/>
    <property type="match status" value="1"/>
</dbReference>
<feature type="coiled-coil region" evidence="2">
    <location>
        <begin position="53"/>
        <end position="121"/>
    </location>
</feature>
<evidence type="ECO:0000256" key="2">
    <source>
        <dbReference type="SAM" id="Coils"/>
    </source>
</evidence>
<dbReference type="InterPro" id="IPR001878">
    <property type="entry name" value="Znf_CCHC"/>
</dbReference>
<dbReference type="InterPro" id="IPR054465">
    <property type="entry name" value="Integrase_p58-like_C"/>
</dbReference>
<dbReference type="InterPro" id="IPR041588">
    <property type="entry name" value="Integrase_H2C2"/>
</dbReference>
<dbReference type="InterPro" id="IPR036397">
    <property type="entry name" value="RNaseH_sf"/>
</dbReference>
<keyword evidence="7" id="KW-1185">Reference proteome</keyword>
<keyword evidence="1" id="KW-0479">Metal-binding</keyword>